<dbReference type="GO" id="GO:0005886">
    <property type="term" value="C:plasma membrane"/>
    <property type="evidence" value="ECO:0007669"/>
    <property type="project" value="UniProtKB-SubCell"/>
</dbReference>
<feature type="transmembrane region" description="Helical" evidence="9">
    <location>
        <begin position="49"/>
        <end position="75"/>
    </location>
</feature>
<keyword evidence="6 9" id="KW-1133">Transmembrane helix</keyword>
<evidence type="ECO:0000256" key="6">
    <source>
        <dbReference type="ARBA" id="ARBA00022989"/>
    </source>
</evidence>
<evidence type="ECO:0000256" key="4">
    <source>
        <dbReference type="ARBA" id="ARBA00022475"/>
    </source>
</evidence>
<dbReference type="Gene3D" id="1.10.1760.20">
    <property type="match status" value="1"/>
</dbReference>
<dbReference type="Proteomes" id="UP000253817">
    <property type="component" value="Unassembled WGS sequence"/>
</dbReference>
<evidence type="ECO:0000256" key="5">
    <source>
        <dbReference type="ARBA" id="ARBA00022692"/>
    </source>
</evidence>
<comment type="function">
    <text evidence="8">Probably a riboflavin-binding protein that interacts with the energy-coupling factor (ECF) ABC-transporter complex.</text>
</comment>
<evidence type="ECO:0000313" key="12">
    <source>
        <dbReference type="Proteomes" id="UP000253817"/>
    </source>
</evidence>
<dbReference type="OrthoDB" id="9809216at2"/>
<dbReference type="InterPro" id="IPR024529">
    <property type="entry name" value="ECF_trnsprt_substrate-spec"/>
</dbReference>
<dbReference type="Pfam" id="PF12822">
    <property type="entry name" value="ECF_trnsprt"/>
    <property type="match status" value="1"/>
</dbReference>
<evidence type="ECO:0000313" key="10">
    <source>
        <dbReference type="EMBL" id="RDB68757.1"/>
    </source>
</evidence>
<evidence type="ECO:0000256" key="1">
    <source>
        <dbReference type="ARBA" id="ARBA00004651"/>
    </source>
</evidence>
<evidence type="ECO:0000256" key="9">
    <source>
        <dbReference type="SAM" id="Phobius"/>
    </source>
</evidence>
<reference evidence="13" key="2">
    <citation type="submission" date="2018-05" db="EMBL/GenBank/DDBJ databases">
        <title>Genome Sequencing of selected type strains of the family Eggerthellaceae.</title>
        <authorList>
            <person name="Danylec N."/>
            <person name="Stoll D.A."/>
            <person name="Doetsch A."/>
            <person name="Huch M."/>
        </authorList>
    </citation>
    <scope>NUCLEOTIDE SEQUENCE [LARGE SCALE GENOMIC DNA]</scope>
    <source>
        <strain evidence="13">DSM 16107</strain>
    </source>
</reference>
<comment type="subcellular location">
    <subcellularLocation>
        <location evidence="1">Cell membrane</location>
        <topology evidence="1">Multi-pass membrane protein</topology>
    </subcellularLocation>
</comment>
<evidence type="ECO:0000313" key="11">
    <source>
        <dbReference type="EMBL" id="RNM42967.1"/>
    </source>
</evidence>
<keyword evidence="7 8" id="KW-0472">Membrane</keyword>
<feature type="transmembrane region" description="Helical" evidence="9">
    <location>
        <begin position="81"/>
        <end position="101"/>
    </location>
</feature>
<dbReference type="AlphaFoldDB" id="A0A3N0J1D0"/>
<dbReference type="PIRSF" id="PIRSF037778">
    <property type="entry name" value="UCP037778_transp_RibU"/>
    <property type="match status" value="1"/>
</dbReference>
<dbReference type="GO" id="GO:0032217">
    <property type="term" value="F:riboflavin transmembrane transporter activity"/>
    <property type="evidence" value="ECO:0007669"/>
    <property type="project" value="UniProtKB-UniRule"/>
</dbReference>
<dbReference type="Proteomes" id="UP000270112">
    <property type="component" value="Unassembled WGS sequence"/>
</dbReference>
<gene>
    <name evidence="10" type="ORF">C1876_08695</name>
    <name evidence="11" type="ORF">DMP09_02550</name>
</gene>
<comment type="caution">
    <text evidence="11">The sequence shown here is derived from an EMBL/GenBank/DDBJ whole genome shotgun (WGS) entry which is preliminary data.</text>
</comment>
<reference evidence="10 12" key="1">
    <citation type="journal article" date="2018" name="Elife">
        <title>Discovery and characterization of a prevalent human gut bacterial enzyme sufficient for the inactivation of a family of plant toxins.</title>
        <authorList>
            <person name="Koppel N."/>
            <person name="Bisanz J.E."/>
            <person name="Pandelia M.E."/>
            <person name="Turnbaugh P.J."/>
            <person name="Balskus E.P."/>
        </authorList>
    </citation>
    <scope>NUCLEOTIDE SEQUENCE [LARGE SCALE GENOMIC DNA]</scope>
    <source>
        <strain evidence="10 12">DSM 16107</strain>
    </source>
</reference>
<accession>A0A3N0J1D0</accession>
<feature type="transmembrane region" description="Helical" evidence="9">
    <location>
        <begin position="144"/>
        <end position="169"/>
    </location>
</feature>
<organism evidence="11 13">
    <name type="scientific">Eggerthella sinensis</name>
    <dbReference type="NCBI Taxonomy" id="242230"/>
    <lineage>
        <taxon>Bacteria</taxon>
        <taxon>Bacillati</taxon>
        <taxon>Actinomycetota</taxon>
        <taxon>Coriobacteriia</taxon>
        <taxon>Eggerthellales</taxon>
        <taxon>Eggerthellaceae</taxon>
        <taxon>Eggerthella</taxon>
    </lineage>
</organism>
<dbReference type="EMBL" id="QICC01000005">
    <property type="protein sequence ID" value="RNM42967.1"/>
    <property type="molecule type" value="Genomic_DNA"/>
</dbReference>
<dbReference type="PANTHER" id="PTHR38438">
    <property type="entry name" value="RIBOFLAVIN TRANSPORTER RIBU"/>
    <property type="match status" value="1"/>
</dbReference>
<protein>
    <recommendedName>
        <fullName evidence="8">Riboflavin transporter</fullName>
    </recommendedName>
</protein>
<feature type="transmembrane region" description="Helical" evidence="9">
    <location>
        <begin position="16"/>
        <end position="37"/>
    </location>
</feature>
<feature type="transmembrane region" description="Helical" evidence="9">
    <location>
        <begin position="108"/>
        <end position="132"/>
    </location>
</feature>
<evidence type="ECO:0000256" key="3">
    <source>
        <dbReference type="ARBA" id="ARBA00022448"/>
    </source>
</evidence>
<evidence type="ECO:0000313" key="13">
    <source>
        <dbReference type="Proteomes" id="UP000270112"/>
    </source>
</evidence>
<comment type="similarity">
    <text evidence="2 8">Belongs to the prokaryotic riboflavin transporter (P-RFT) (TC 2.A.87) family.</text>
</comment>
<name>A0A3N0J1D0_9ACTN</name>
<dbReference type="PANTHER" id="PTHR38438:SF1">
    <property type="entry name" value="RIBOFLAVIN TRANSPORTER RIBU"/>
    <property type="match status" value="1"/>
</dbReference>
<proteinExistence type="inferred from homology"/>
<keyword evidence="3 8" id="KW-0813">Transport</keyword>
<reference evidence="11" key="3">
    <citation type="journal article" date="2019" name="Microbiol. Resour. Announc.">
        <title>Draft Genome Sequences of Type Strains of Gordonibacter faecihominis, Paraeggerthella hongkongensis, Parvibacter caecicola,Slackia equolifaciens, Slackia faecicanis, and Slackia isoflavoniconvertens.</title>
        <authorList>
            <person name="Danylec N."/>
            <person name="Stoll D.A."/>
            <person name="Dotsch A."/>
            <person name="Huch M."/>
        </authorList>
    </citation>
    <scope>NUCLEOTIDE SEQUENCE</scope>
    <source>
        <strain evidence="11">DSM 16107</strain>
    </source>
</reference>
<sequence>MDGLPYGWQKRSPKQVAAIVLLILMAMVLSFVELPVVPGAEWLKYDPSGIVSLLTTILYGSWIGVAVAVVSWIPHLVTDPLGAFMNIMATVSLIMVVGTVYRRKPSLLHAVLGCAAGVVVSTAVSICLNFVVTPLYAGATYEMVAAMVLPALLPFNAFKALANSVIAIVSYRKLAALLEGEEGNHLPSERKGS</sequence>
<dbReference type="EMBL" id="PPTT01000013">
    <property type="protein sequence ID" value="RDB68757.1"/>
    <property type="molecule type" value="Genomic_DNA"/>
</dbReference>
<keyword evidence="5 9" id="KW-0812">Transmembrane</keyword>
<dbReference type="RefSeq" id="WP_114546333.1">
    <property type="nucleotide sequence ID" value="NZ_CATYHD010000045.1"/>
</dbReference>
<evidence type="ECO:0000256" key="7">
    <source>
        <dbReference type="ARBA" id="ARBA00023136"/>
    </source>
</evidence>
<evidence type="ECO:0000256" key="2">
    <source>
        <dbReference type="ARBA" id="ARBA00005540"/>
    </source>
</evidence>
<keyword evidence="4 8" id="KW-1003">Cell membrane</keyword>
<keyword evidence="12" id="KW-1185">Reference proteome</keyword>
<dbReference type="InterPro" id="IPR025720">
    <property type="entry name" value="RibU"/>
</dbReference>
<evidence type="ECO:0000256" key="8">
    <source>
        <dbReference type="PIRNR" id="PIRNR037778"/>
    </source>
</evidence>